<dbReference type="AlphaFoldDB" id="A0AA48I9S2"/>
<gene>
    <name evidence="8" type="ORF">CcaverHIS019_0210770</name>
</gene>
<accession>A0AA48I9S2</accession>
<keyword evidence="7" id="KW-0809">Transit peptide</keyword>
<dbReference type="Pfam" id="PF02935">
    <property type="entry name" value="COX7C"/>
    <property type="match status" value="1"/>
</dbReference>
<dbReference type="EMBL" id="AP028213">
    <property type="protein sequence ID" value="BEI89715.1"/>
    <property type="molecule type" value="Genomic_DNA"/>
</dbReference>
<evidence type="ECO:0000313" key="9">
    <source>
        <dbReference type="Proteomes" id="UP001233271"/>
    </source>
</evidence>
<feature type="transmembrane region" description="Helical" evidence="7">
    <location>
        <begin position="49"/>
        <end position="68"/>
    </location>
</feature>
<keyword evidence="9" id="KW-1185">Reference proteome</keyword>
<reference evidence="8" key="1">
    <citation type="journal article" date="2023" name="BMC Genomics">
        <title>Chromosome-level genome assemblies of Cutaneotrichosporon spp. (Trichosporonales, Basidiomycota) reveal imbalanced evolution between nucleotide sequences and chromosome synteny.</title>
        <authorList>
            <person name="Kobayashi Y."/>
            <person name="Kayamori A."/>
            <person name="Aoki K."/>
            <person name="Shiwa Y."/>
            <person name="Matsutani M."/>
            <person name="Fujita N."/>
            <person name="Sugita T."/>
            <person name="Iwasaki W."/>
            <person name="Tanaka N."/>
            <person name="Takashima M."/>
        </authorList>
    </citation>
    <scope>NUCLEOTIDE SEQUENCE</scope>
    <source>
        <strain evidence="8">HIS019</strain>
    </source>
</reference>
<name>A0AA48I9S2_9TREE</name>
<evidence type="ECO:0000256" key="1">
    <source>
        <dbReference type="ARBA" id="ARBA00004434"/>
    </source>
</evidence>
<evidence type="ECO:0000256" key="7">
    <source>
        <dbReference type="RuleBase" id="RU368123"/>
    </source>
</evidence>
<organism evidence="8 9">
    <name type="scientific">Cutaneotrichosporon cavernicola</name>
    <dbReference type="NCBI Taxonomy" id="279322"/>
    <lineage>
        <taxon>Eukaryota</taxon>
        <taxon>Fungi</taxon>
        <taxon>Dikarya</taxon>
        <taxon>Basidiomycota</taxon>
        <taxon>Agaricomycotina</taxon>
        <taxon>Tremellomycetes</taxon>
        <taxon>Trichosporonales</taxon>
        <taxon>Trichosporonaceae</taxon>
        <taxon>Cutaneotrichosporon</taxon>
    </lineage>
</organism>
<sequence length="74" mass="8318">MSMILRAAPLRVARNAAARQQVRYAHFENVVDKTIPGVTRNAARFVPKFLTYITIGFGLPFYAAHWQIEKAKGA</sequence>
<keyword evidence="5 7" id="KW-0496">Mitochondrion</keyword>
<protein>
    <recommendedName>
        <fullName evidence="7">Cytochrome c oxidase subunit 8, mitochondrial</fullName>
    </recommendedName>
    <alternativeName>
        <fullName evidence="7">Cytochrome c oxidase polypeptide VIII</fullName>
    </alternativeName>
</protein>
<dbReference type="GO" id="GO:0005743">
    <property type="term" value="C:mitochondrial inner membrane"/>
    <property type="evidence" value="ECO:0007669"/>
    <property type="project" value="UniProtKB-SubCell"/>
</dbReference>
<dbReference type="Proteomes" id="UP001233271">
    <property type="component" value="Chromosome 2"/>
</dbReference>
<dbReference type="InterPro" id="IPR036636">
    <property type="entry name" value="COX7C/Cox8_sf"/>
</dbReference>
<dbReference type="SUPFAM" id="SSF81427">
    <property type="entry name" value="Mitochondrial cytochrome c oxidase subunit VIIc (aka VIIIa)"/>
    <property type="match status" value="1"/>
</dbReference>
<evidence type="ECO:0000256" key="4">
    <source>
        <dbReference type="ARBA" id="ARBA00022792"/>
    </source>
</evidence>
<evidence type="ECO:0000313" key="8">
    <source>
        <dbReference type="EMBL" id="BEI89715.1"/>
    </source>
</evidence>
<evidence type="ECO:0000256" key="6">
    <source>
        <dbReference type="ARBA" id="ARBA00023136"/>
    </source>
</evidence>
<proteinExistence type="inferred from homology"/>
<keyword evidence="7" id="KW-0812">Transmembrane</keyword>
<comment type="function">
    <text evidence="7">Component of the cytochrome c oxidase, the last enzyme in the mitochondrial electron transport chain which drives oxidative phosphorylation. The respiratory chain contains 3 multisubunit complexes succinate dehydrogenase (complex II, CII), ubiquinol-cytochrome c oxidoreductase (cytochrome b-c1 complex, complex III, CIII) and cytochrome c oxidase (complex IV, CIV), that cooperate to transfer electrons derived from NADH and succinate to molecular oxygen, creating an electrochemical gradient over the inner membrane that drives transmembrane transport and the ATP synthase. Cytochrome c oxidase is the component of the respiratory chain that catalyzes the reduction of oxygen to water. Electrons originating from reduced cytochrome c in the intermembrane space (IMS) are transferred via the dinuclear copper A center (CU(A)) of subunit 2 and heme A of subunit 1 to the active site in subunit 1, a binuclear center (BNC) formed by heme A3 and copper B (CU(B)). The BNC reduces molecular oxygen to 2 water molecules using 4 electrons from cytochrome c in the IMS and 4 protons from the mitochondrial matrix.</text>
</comment>
<dbReference type="Gene3D" id="4.10.49.10">
    <property type="entry name" value="Cytochrome c oxidase subunit VIIc"/>
    <property type="match status" value="1"/>
</dbReference>
<dbReference type="GO" id="GO:0006123">
    <property type="term" value="P:mitochondrial electron transport, cytochrome c to oxygen"/>
    <property type="evidence" value="ECO:0007669"/>
    <property type="project" value="UniProtKB-UniRule"/>
</dbReference>
<dbReference type="GeneID" id="85493586"/>
<comment type="pathway">
    <text evidence="2 7">Energy metabolism; oxidative phosphorylation.</text>
</comment>
<comment type="similarity">
    <text evidence="3 7">Belongs to the cytochrome c oxidase VIIc family.</text>
</comment>
<keyword evidence="4 7" id="KW-0999">Mitochondrion inner membrane</keyword>
<dbReference type="RefSeq" id="XP_060454981.1">
    <property type="nucleotide sequence ID" value="XM_060598160.1"/>
</dbReference>
<keyword evidence="6 7" id="KW-0472">Membrane</keyword>
<evidence type="ECO:0000256" key="2">
    <source>
        <dbReference type="ARBA" id="ARBA00004673"/>
    </source>
</evidence>
<evidence type="ECO:0000256" key="3">
    <source>
        <dbReference type="ARBA" id="ARBA00010514"/>
    </source>
</evidence>
<dbReference type="KEGG" id="ccac:CcaHIS019_0210770"/>
<comment type="subcellular location">
    <subcellularLocation>
        <location evidence="1 7">Mitochondrion inner membrane</location>
        <topology evidence="1 7">Single-pass membrane protein</topology>
    </subcellularLocation>
</comment>
<keyword evidence="7" id="KW-1133">Transmembrane helix</keyword>
<dbReference type="InterPro" id="IPR004202">
    <property type="entry name" value="COX7C/Cox8"/>
</dbReference>
<evidence type="ECO:0000256" key="5">
    <source>
        <dbReference type="ARBA" id="ARBA00023128"/>
    </source>
</evidence>
<dbReference type="GO" id="GO:0045277">
    <property type="term" value="C:respiratory chain complex IV"/>
    <property type="evidence" value="ECO:0007669"/>
    <property type="project" value="UniProtKB-UniRule"/>
</dbReference>
<comment type="subunit">
    <text evidence="7">Component of the cytochrome c oxidase (complex IV, CIV), a multisubunit enzyme composed of a catalytic core of 3 subunits and several supernumerary subunits. The complex exists as a monomer or a dimer and forms supercomplexes (SCs) in the inner mitochondrial membrane with ubiquinol-cytochrome c oxidoreductase (cytochrome b-c1 complex, complex III, CIII).</text>
</comment>